<feature type="region of interest" description="Disordered" evidence="2">
    <location>
        <begin position="302"/>
        <end position="329"/>
    </location>
</feature>
<dbReference type="PANTHER" id="PTHR16166:SF143">
    <property type="entry name" value="PROTEIN SORTING-ASSOCIATED PROTEIN, PUTATIVE (DUF1162)-RELATED"/>
    <property type="match status" value="1"/>
</dbReference>
<evidence type="ECO:0000256" key="1">
    <source>
        <dbReference type="ARBA" id="ARBA00022448"/>
    </source>
</evidence>
<dbReference type="Proteomes" id="UP001374535">
    <property type="component" value="Chromosome 1"/>
</dbReference>
<dbReference type="InterPro" id="IPR026854">
    <property type="entry name" value="VPS13_N"/>
</dbReference>
<dbReference type="GO" id="GO:0045053">
    <property type="term" value="P:protein retention in Golgi apparatus"/>
    <property type="evidence" value="ECO:0007669"/>
    <property type="project" value="TreeGrafter"/>
</dbReference>
<keyword evidence="5" id="KW-1185">Reference proteome</keyword>
<evidence type="ECO:0000313" key="5">
    <source>
        <dbReference type="Proteomes" id="UP001374535"/>
    </source>
</evidence>
<dbReference type="GO" id="GO:0006623">
    <property type="term" value="P:protein targeting to vacuole"/>
    <property type="evidence" value="ECO:0007669"/>
    <property type="project" value="TreeGrafter"/>
</dbReference>
<dbReference type="PANTHER" id="PTHR16166">
    <property type="entry name" value="VACUOLAR PROTEIN SORTING-ASSOCIATED PROTEIN VPS13"/>
    <property type="match status" value="1"/>
</dbReference>
<dbReference type="EMBL" id="CP144700">
    <property type="protein sequence ID" value="WVZ23538.1"/>
    <property type="molecule type" value="Genomic_DNA"/>
</dbReference>
<feature type="region of interest" description="Disordered" evidence="2">
    <location>
        <begin position="414"/>
        <end position="442"/>
    </location>
</feature>
<name>A0AAQ3SBI8_VIGMU</name>
<keyword evidence="1" id="KW-0813">Transport</keyword>
<feature type="domain" description="Chorein N-terminal" evidence="3">
    <location>
        <begin position="1"/>
        <end position="374"/>
    </location>
</feature>
<organism evidence="4 5">
    <name type="scientific">Vigna mungo</name>
    <name type="common">Black gram</name>
    <name type="synonym">Phaseolus mungo</name>
    <dbReference type="NCBI Taxonomy" id="3915"/>
    <lineage>
        <taxon>Eukaryota</taxon>
        <taxon>Viridiplantae</taxon>
        <taxon>Streptophyta</taxon>
        <taxon>Embryophyta</taxon>
        <taxon>Tracheophyta</taxon>
        <taxon>Spermatophyta</taxon>
        <taxon>Magnoliopsida</taxon>
        <taxon>eudicotyledons</taxon>
        <taxon>Gunneridae</taxon>
        <taxon>Pentapetalae</taxon>
        <taxon>rosids</taxon>
        <taxon>fabids</taxon>
        <taxon>Fabales</taxon>
        <taxon>Fabaceae</taxon>
        <taxon>Papilionoideae</taxon>
        <taxon>50 kb inversion clade</taxon>
        <taxon>NPAAA clade</taxon>
        <taxon>indigoferoid/millettioid clade</taxon>
        <taxon>Phaseoleae</taxon>
        <taxon>Vigna</taxon>
    </lineage>
</organism>
<feature type="compositionally biased region" description="Polar residues" evidence="2">
    <location>
        <begin position="420"/>
        <end position="436"/>
    </location>
</feature>
<reference evidence="4 5" key="1">
    <citation type="journal article" date="2023" name="Life. Sci Alliance">
        <title>Evolutionary insights into 3D genome organization and epigenetic landscape of Vigna mungo.</title>
        <authorList>
            <person name="Junaid A."/>
            <person name="Singh B."/>
            <person name="Bhatia S."/>
        </authorList>
    </citation>
    <scope>NUCLEOTIDE SEQUENCE [LARGE SCALE GENOMIC DNA]</scope>
    <source>
        <strain evidence="4">Urdbean</strain>
    </source>
</reference>
<dbReference type="AlphaFoldDB" id="A0AAQ3SBI8"/>
<protein>
    <recommendedName>
        <fullName evidence="3">Chorein N-terminal domain-containing protein</fullName>
    </recommendedName>
</protein>
<proteinExistence type="predicted"/>
<sequence>MFEGLVHQLLLGYLGRYFKDIQKEQLKIRLEEVLLENVELILDAFDYLQLPFALKQGRVGKLSIKIPWKKPWDPIIIILEDVFISASQRGDQEWSADAVEKREFAGKKAKLAAAELGKLSRRVCDPTHGFISVNNLSASWAKGGMPSDQLIEWRIKRGSGECTVEEKVEINVVLSCLVAVGQLFQLGTEVAVRGTPVVVSGAILEPVWLCPRQLAIAKKCWWQQLDFNDVRRNVSFNDKDGNGSVNNNDGSVWRVMGGDMRVVGGHQRPLESNGGCCCCVCRDADTFVRGWKVYERRRKYMREEEGHRTVEDGESRTAKGGEGSSRTGKAVKNLSRSILDSIQVDIRNFHVLYSDMQNDMGHVMFGLKFTSLTMKQNLTGSVNGRMRVGQEHKIVEIKGLEFYSRLFHGSLDLKPDQPKSEQQVGDQNADGQNFNATAEDRPGEINKGGSEIDLMCEETDSRELYLLQKLDGNTPRYSVTAELSGLVGTHFLDFVNLTKMLVISLDEVQLQHMCLVWDYICTCRLRENDIKLLRIWEDDIEDEILTQKTSLSNKFERLLHINLFLEVVIEECIVDIQVTMIINKLTKAIFAMGEKTYLDRLNAMVTEERSKETERKKSLMNERKKP</sequence>
<dbReference type="InterPro" id="IPR026847">
    <property type="entry name" value="VPS13"/>
</dbReference>
<evidence type="ECO:0000313" key="4">
    <source>
        <dbReference type="EMBL" id="WVZ23538.1"/>
    </source>
</evidence>
<gene>
    <name evidence="4" type="ORF">V8G54_002082</name>
</gene>
<feature type="compositionally biased region" description="Basic and acidic residues" evidence="2">
    <location>
        <begin position="302"/>
        <end position="319"/>
    </location>
</feature>
<evidence type="ECO:0000259" key="3">
    <source>
        <dbReference type="Pfam" id="PF12624"/>
    </source>
</evidence>
<dbReference type="Pfam" id="PF12624">
    <property type="entry name" value="VPS13_N"/>
    <property type="match status" value="1"/>
</dbReference>
<accession>A0AAQ3SBI8</accession>
<evidence type="ECO:0000256" key="2">
    <source>
        <dbReference type="SAM" id="MobiDB-lite"/>
    </source>
</evidence>